<protein>
    <submittedName>
        <fullName evidence="3">Uncharacterized protein</fullName>
    </submittedName>
</protein>
<proteinExistence type="predicted"/>
<dbReference type="EMBL" id="JAGTTL010000010">
    <property type="protein sequence ID" value="KAK6317537.1"/>
    <property type="molecule type" value="Genomic_DNA"/>
</dbReference>
<comment type="caution">
    <text evidence="3">The sequence shown here is derived from an EMBL/GenBank/DDBJ whole genome shotgun (WGS) entry which is preliminary data.</text>
</comment>
<organism evidence="3 4">
    <name type="scientific">Coregonus suidteri</name>
    <dbReference type="NCBI Taxonomy" id="861788"/>
    <lineage>
        <taxon>Eukaryota</taxon>
        <taxon>Metazoa</taxon>
        <taxon>Chordata</taxon>
        <taxon>Craniata</taxon>
        <taxon>Vertebrata</taxon>
        <taxon>Euteleostomi</taxon>
        <taxon>Actinopterygii</taxon>
        <taxon>Neopterygii</taxon>
        <taxon>Teleostei</taxon>
        <taxon>Protacanthopterygii</taxon>
        <taxon>Salmoniformes</taxon>
        <taxon>Salmonidae</taxon>
        <taxon>Coregoninae</taxon>
        <taxon>Coregonus</taxon>
    </lineage>
</organism>
<sequence>MRFTTQRSRSVRQFGPGVGRSKQLRESRLHPGRSRGQQRAPESSRPQRGPGPQCQSTDAGSMAARPQGQRLGFFCLEDQCTLCDGAYGPQLLLCGRRLQVSGEKTSLKELRNQMASFNRAKLSCDTTLDHISAQAQTTERQIREEEEEEARLVALSQEKKESEVMTSSLPDRIRELEEKLAGDDDVAFLQSYRTTKEKAQNLPPLPDPELALGPGALIDEAKQPGQPSIEHLAEDVGEVVEYFPVILKTKKTLLLPLSIRPQT</sequence>
<evidence type="ECO:0000256" key="2">
    <source>
        <dbReference type="SAM" id="MobiDB-lite"/>
    </source>
</evidence>
<dbReference type="Proteomes" id="UP001356427">
    <property type="component" value="Unassembled WGS sequence"/>
</dbReference>
<keyword evidence="4" id="KW-1185">Reference proteome</keyword>
<evidence type="ECO:0000313" key="4">
    <source>
        <dbReference type="Proteomes" id="UP001356427"/>
    </source>
</evidence>
<accession>A0AAN8LY53</accession>
<reference evidence="3 4" key="1">
    <citation type="submission" date="2021-04" db="EMBL/GenBank/DDBJ databases">
        <authorList>
            <person name="De Guttry C."/>
            <person name="Zahm M."/>
            <person name="Klopp C."/>
            <person name="Cabau C."/>
            <person name="Louis A."/>
            <person name="Berthelot C."/>
            <person name="Parey E."/>
            <person name="Roest Crollius H."/>
            <person name="Montfort J."/>
            <person name="Robinson-Rechavi M."/>
            <person name="Bucao C."/>
            <person name="Bouchez O."/>
            <person name="Gislard M."/>
            <person name="Lluch J."/>
            <person name="Milhes M."/>
            <person name="Lampietro C."/>
            <person name="Lopez Roques C."/>
            <person name="Donnadieu C."/>
            <person name="Braasch I."/>
            <person name="Desvignes T."/>
            <person name="Postlethwait J."/>
            <person name="Bobe J."/>
            <person name="Wedekind C."/>
            <person name="Guiguen Y."/>
        </authorList>
    </citation>
    <scope>NUCLEOTIDE SEQUENCE [LARGE SCALE GENOMIC DNA]</scope>
    <source>
        <strain evidence="3">Cs_M1</strain>
        <tissue evidence="3">Blood</tissue>
    </source>
</reference>
<feature type="compositionally biased region" description="Polar residues" evidence="2">
    <location>
        <begin position="35"/>
        <end position="46"/>
    </location>
</feature>
<evidence type="ECO:0000313" key="3">
    <source>
        <dbReference type="EMBL" id="KAK6317537.1"/>
    </source>
</evidence>
<keyword evidence="1" id="KW-0175">Coiled coil</keyword>
<dbReference type="AlphaFoldDB" id="A0AAN8LY53"/>
<gene>
    <name evidence="3" type="ORF">J4Q44_G00129370</name>
</gene>
<feature type="coiled-coil region" evidence="1">
    <location>
        <begin position="128"/>
        <end position="165"/>
    </location>
</feature>
<feature type="region of interest" description="Disordered" evidence="2">
    <location>
        <begin position="1"/>
        <end position="63"/>
    </location>
</feature>
<name>A0AAN8LY53_9TELE</name>
<evidence type="ECO:0000256" key="1">
    <source>
        <dbReference type="SAM" id="Coils"/>
    </source>
</evidence>